<organism evidence="4 5">
    <name type="scientific">Mycena metata</name>
    <dbReference type="NCBI Taxonomy" id="1033252"/>
    <lineage>
        <taxon>Eukaryota</taxon>
        <taxon>Fungi</taxon>
        <taxon>Dikarya</taxon>
        <taxon>Basidiomycota</taxon>
        <taxon>Agaricomycotina</taxon>
        <taxon>Agaricomycetes</taxon>
        <taxon>Agaricomycetidae</taxon>
        <taxon>Agaricales</taxon>
        <taxon>Marasmiineae</taxon>
        <taxon>Mycenaceae</taxon>
        <taxon>Mycena</taxon>
    </lineage>
</organism>
<dbReference type="GO" id="GO:0005524">
    <property type="term" value="F:ATP binding"/>
    <property type="evidence" value="ECO:0007669"/>
    <property type="project" value="UniProtKB-KW"/>
</dbReference>
<dbReference type="InterPro" id="IPR011009">
    <property type="entry name" value="Kinase-like_dom_sf"/>
</dbReference>
<dbReference type="PANTHER" id="PTHR24418">
    <property type="entry name" value="TYROSINE-PROTEIN KINASE"/>
    <property type="match status" value="1"/>
</dbReference>
<dbReference type="InterPro" id="IPR008266">
    <property type="entry name" value="Tyr_kinase_AS"/>
</dbReference>
<name>A0AAD7IYN5_9AGAR</name>
<dbReference type="PROSITE" id="PS50011">
    <property type="entry name" value="PROTEIN_KINASE_DOM"/>
    <property type="match status" value="1"/>
</dbReference>
<evidence type="ECO:0000313" key="4">
    <source>
        <dbReference type="EMBL" id="KAJ7752104.1"/>
    </source>
</evidence>
<protein>
    <recommendedName>
        <fullName evidence="3">Protein kinase domain-containing protein</fullName>
    </recommendedName>
</protein>
<sequence length="464" mass="53211">MNIAEQRTILDDTPQSRRTTLLRVQIFKHVLKQCVASLAAALNRKAEHHDFVEAAALIERLDTNVSEWASLGPMQTFLRRMEMKEDFYGLLEDANAVMQLQRKLPPPDYLASDVRENAEMSRSLAISSTDEMQMLLSTESEEPLCDVMEALQTNLHDANLIERTRSNSIKALRFLYEETGKLPPLVDLSGQVTFDTSDRQIGSIFPGEWLGTEKVELRIPRPALSESSPDLCKRFERAAKRWRDLKHPNILSFYGIVQPWMDNRTALDFLRTNPDVDRLKILSEIASGLEYLHQENVVHGDLRGTNVLFDKNGSALLSGFGIANLMEDGYIGIASSDTANPRWRSTPKYRNFCIPWLAVHLRDLNSLLRNYPPTLEIDGYTLINFRRYSKFMEHIRALHLLKPPDLERYRASGQLAYLQHQLRGVHLDPDTDAALMQRSLELEADETRIHRTRALELKRLGFRS</sequence>
<keyword evidence="5" id="KW-1185">Reference proteome</keyword>
<dbReference type="Proteomes" id="UP001215598">
    <property type="component" value="Unassembled WGS sequence"/>
</dbReference>
<dbReference type="PROSITE" id="PS00109">
    <property type="entry name" value="PROTEIN_KINASE_TYR"/>
    <property type="match status" value="1"/>
</dbReference>
<dbReference type="Gene3D" id="1.10.510.10">
    <property type="entry name" value="Transferase(Phosphotransferase) domain 1"/>
    <property type="match status" value="1"/>
</dbReference>
<proteinExistence type="predicted"/>
<dbReference type="AlphaFoldDB" id="A0AAD7IYN5"/>
<dbReference type="Pfam" id="PF07714">
    <property type="entry name" value="PK_Tyr_Ser-Thr"/>
    <property type="match status" value="1"/>
</dbReference>
<dbReference type="InterPro" id="IPR000719">
    <property type="entry name" value="Prot_kinase_dom"/>
</dbReference>
<accession>A0AAD7IYN5</accession>
<comment type="caution">
    <text evidence="4">The sequence shown here is derived from an EMBL/GenBank/DDBJ whole genome shotgun (WGS) entry which is preliminary data.</text>
</comment>
<evidence type="ECO:0000313" key="5">
    <source>
        <dbReference type="Proteomes" id="UP001215598"/>
    </source>
</evidence>
<dbReference type="InterPro" id="IPR023578">
    <property type="entry name" value="Ras_GEF_dom_sf"/>
</dbReference>
<dbReference type="SUPFAM" id="SSF56112">
    <property type="entry name" value="Protein kinase-like (PK-like)"/>
    <property type="match status" value="1"/>
</dbReference>
<keyword evidence="2" id="KW-0067">ATP-binding</keyword>
<dbReference type="InterPro" id="IPR050198">
    <property type="entry name" value="Non-receptor_tyrosine_kinases"/>
</dbReference>
<evidence type="ECO:0000256" key="2">
    <source>
        <dbReference type="ARBA" id="ARBA00022840"/>
    </source>
</evidence>
<evidence type="ECO:0000259" key="3">
    <source>
        <dbReference type="PROSITE" id="PS50011"/>
    </source>
</evidence>
<dbReference type="GO" id="GO:0004672">
    <property type="term" value="F:protein kinase activity"/>
    <property type="evidence" value="ECO:0007669"/>
    <property type="project" value="InterPro"/>
</dbReference>
<dbReference type="InterPro" id="IPR001245">
    <property type="entry name" value="Ser-Thr/Tyr_kinase_cat_dom"/>
</dbReference>
<gene>
    <name evidence="4" type="ORF">B0H16DRAFT_1723868</name>
</gene>
<dbReference type="EMBL" id="JARKIB010000060">
    <property type="protein sequence ID" value="KAJ7752104.1"/>
    <property type="molecule type" value="Genomic_DNA"/>
</dbReference>
<dbReference type="SUPFAM" id="SSF48366">
    <property type="entry name" value="Ras GEF"/>
    <property type="match status" value="1"/>
</dbReference>
<dbReference type="SMART" id="SM00220">
    <property type="entry name" value="S_TKc"/>
    <property type="match status" value="1"/>
</dbReference>
<keyword evidence="1" id="KW-0547">Nucleotide-binding</keyword>
<feature type="domain" description="Protein kinase" evidence="3">
    <location>
        <begin position="190"/>
        <end position="464"/>
    </location>
</feature>
<reference evidence="4" key="1">
    <citation type="submission" date="2023-03" db="EMBL/GenBank/DDBJ databases">
        <title>Massive genome expansion in bonnet fungi (Mycena s.s.) driven by repeated elements and novel gene families across ecological guilds.</title>
        <authorList>
            <consortium name="Lawrence Berkeley National Laboratory"/>
            <person name="Harder C.B."/>
            <person name="Miyauchi S."/>
            <person name="Viragh M."/>
            <person name="Kuo A."/>
            <person name="Thoen E."/>
            <person name="Andreopoulos B."/>
            <person name="Lu D."/>
            <person name="Skrede I."/>
            <person name="Drula E."/>
            <person name="Henrissat B."/>
            <person name="Morin E."/>
            <person name="Kohler A."/>
            <person name="Barry K."/>
            <person name="LaButti K."/>
            <person name="Morin E."/>
            <person name="Salamov A."/>
            <person name="Lipzen A."/>
            <person name="Mereny Z."/>
            <person name="Hegedus B."/>
            <person name="Baldrian P."/>
            <person name="Stursova M."/>
            <person name="Weitz H."/>
            <person name="Taylor A."/>
            <person name="Grigoriev I.V."/>
            <person name="Nagy L.G."/>
            <person name="Martin F."/>
            <person name="Kauserud H."/>
        </authorList>
    </citation>
    <scope>NUCLEOTIDE SEQUENCE</scope>
    <source>
        <strain evidence="4">CBHHK182m</strain>
    </source>
</reference>
<evidence type="ECO:0000256" key="1">
    <source>
        <dbReference type="ARBA" id="ARBA00022741"/>
    </source>
</evidence>